<dbReference type="CDD" id="cd00143">
    <property type="entry name" value="PP2Cc"/>
    <property type="match status" value="1"/>
</dbReference>
<evidence type="ECO:0000313" key="3">
    <source>
        <dbReference type="Proteomes" id="UP000190285"/>
    </source>
</evidence>
<evidence type="ECO:0000259" key="1">
    <source>
        <dbReference type="PROSITE" id="PS51746"/>
    </source>
</evidence>
<name>A0A1T5MG62_9FIRM</name>
<protein>
    <submittedName>
        <fullName evidence="2">Protein phosphatase</fullName>
    </submittedName>
</protein>
<keyword evidence="3" id="KW-1185">Reference proteome</keyword>
<dbReference type="OrthoDB" id="9801841at2"/>
<dbReference type="PANTHER" id="PTHR13832">
    <property type="entry name" value="PROTEIN PHOSPHATASE 2C"/>
    <property type="match status" value="1"/>
</dbReference>
<dbReference type="InterPro" id="IPR036457">
    <property type="entry name" value="PPM-type-like_dom_sf"/>
</dbReference>
<dbReference type="GO" id="GO:0004722">
    <property type="term" value="F:protein serine/threonine phosphatase activity"/>
    <property type="evidence" value="ECO:0007669"/>
    <property type="project" value="InterPro"/>
</dbReference>
<dbReference type="EMBL" id="FUZT01000015">
    <property type="protein sequence ID" value="SKC87217.1"/>
    <property type="molecule type" value="Genomic_DNA"/>
</dbReference>
<organism evidence="2 3">
    <name type="scientific">Maledivibacter halophilus</name>
    <dbReference type="NCBI Taxonomy" id="36842"/>
    <lineage>
        <taxon>Bacteria</taxon>
        <taxon>Bacillati</taxon>
        <taxon>Bacillota</taxon>
        <taxon>Clostridia</taxon>
        <taxon>Peptostreptococcales</taxon>
        <taxon>Caminicellaceae</taxon>
        <taxon>Maledivibacter</taxon>
    </lineage>
</organism>
<dbReference type="PROSITE" id="PS51746">
    <property type="entry name" value="PPM_2"/>
    <property type="match status" value="1"/>
</dbReference>
<dbReference type="SMART" id="SM00332">
    <property type="entry name" value="PP2Cc"/>
    <property type="match status" value="1"/>
</dbReference>
<dbReference type="NCBIfam" id="NF033484">
    <property type="entry name" value="Stp1_PP2C_phos"/>
    <property type="match status" value="1"/>
</dbReference>
<dbReference type="RefSeq" id="WP_079495112.1">
    <property type="nucleotide sequence ID" value="NZ_FUZT01000015.1"/>
</dbReference>
<dbReference type="InterPro" id="IPR001932">
    <property type="entry name" value="PPM-type_phosphatase-like_dom"/>
</dbReference>
<evidence type="ECO:0000313" key="2">
    <source>
        <dbReference type="EMBL" id="SKC87217.1"/>
    </source>
</evidence>
<gene>
    <name evidence="2" type="ORF">SAMN02194393_04669</name>
</gene>
<dbReference type="STRING" id="36842.SAMN02194393_04669"/>
<reference evidence="3" key="1">
    <citation type="submission" date="2017-02" db="EMBL/GenBank/DDBJ databases">
        <authorList>
            <person name="Varghese N."/>
            <person name="Submissions S."/>
        </authorList>
    </citation>
    <scope>NUCLEOTIDE SEQUENCE [LARGE SCALE GENOMIC DNA]</scope>
    <source>
        <strain evidence="3">M1</strain>
    </source>
</reference>
<dbReference type="SMART" id="SM00331">
    <property type="entry name" value="PP2C_SIG"/>
    <property type="match status" value="1"/>
</dbReference>
<dbReference type="Gene3D" id="3.60.40.10">
    <property type="entry name" value="PPM-type phosphatase domain"/>
    <property type="match status" value="1"/>
</dbReference>
<proteinExistence type="predicted"/>
<dbReference type="Proteomes" id="UP000190285">
    <property type="component" value="Unassembled WGS sequence"/>
</dbReference>
<dbReference type="InterPro" id="IPR015655">
    <property type="entry name" value="PP2C"/>
</dbReference>
<dbReference type="AlphaFoldDB" id="A0A1T5MG62"/>
<feature type="domain" description="PPM-type phosphatase" evidence="1">
    <location>
        <begin position="2"/>
        <end position="243"/>
    </location>
</feature>
<dbReference type="PANTHER" id="PTHR13832:SF860">
    <property type="entry name" value="PROTEIN PHOSPHATASE PHPP"/>
    <property type="match status" value="1"/>
</dbReference>
<sequence length="246" mass="27447">MEWAAKTHIGKIRDKNEDSYYVEEKNNHIFIVADGMGGHNAGEIASEMAIQKVSKFIDNKLHGISLINDEDISNLIRKAIDKGNSEIYRQALSFENWDGMGTTITMALFLNDRVYLGHVGDSRAYLLRNGELTQLTEDHTLVGELVKNGSITEVEAKNHPKRNVITKALGTQISPLPDIISYDLYDGDIIILCTDGLTNAVDNHLIKKSFLNSLNLQVACDNLVDQANKKGGFDNITLIAIRYRRS</sequence>
<dbReference type="SUPFAM" id="SSF81606">
    <property type="entry name" value="PP2C-like"/>
    <property type="match status" value="1"/>
</dbReference>
<dbReference type="Pfam" id="PF13672">
    <property type="entry name" value="PP2C_2"/>
    <property type="match status" value="1"/>
</dbReference>
<accession>A0A1T5MG62</accession>